<gene>
    <name evidence="1" type="primary">AFMID</name>
</gene>
<dbReference type="Ensembl" id="ENSPANT00000058817.2">
    <property type="protein sequence ID" value="ENSPANP00000026416.2"/>
    <property type="gene ID" value="ENSPANG00000019907.3"/>
</dbReference>
<name>A0A2I3LSG9_PAPAN</name>
<dbReference type="Bgee" id="ENSPANG00000019907">
    <property type="expression patterns" value="Expressed in cornea and 63 other cell types or tissues"/>
</dbReference>
<organism evidence="1 2">
    <name type="scientific">Papio anubis</name>
    <name type="common">Olive baboon</name>
    <dbReference type="NCBI Taxonomy" id="9555"/>
    <lineage>
        <taxon>Eukaryota</taxon>
        <taxon>Metazoa</taxon>
        <taxon>Chordata</taxon>
        <taxon>Craniata</taxon>
        <taxon>Vertebrata</taxon>
        <taxon>Euteleostomi</taxon>
        <taxon>Mammalia</taxon>
        <taxon>Eutheria</taxon>
        <taxon>Euarchontoglires</taxon>
        <taxon>Primates</taxon>
        <taxon>Haplorrhini</taxon>
        <taxon>Catarrhini</taxon>
        <taxon>Cercopithecidae</taxon>
        <taxon>Cercopithecinae</taxon>
        <taxon>Papio</taxon>
    </lineage>
</organism>
<evidence type="ECO:0000313" key="2">
    <source>
        <dbReference type="Proteomes" id="UP000028761"/>
    </source>
</evidence>
<dbReference type="ExpressionAtlas" id="A0A2I3LSG9">
    <property type="expression patterns" value="baseline"/>
</dbReference>
<evidence type="ECO:0000313" key="1">
    <source>
        <dbReference type="Ensembl" id="ENSPANP00000026416.2"/>
    </source>
</evidence>
<reference evidence="1 2" key="1">
    <citation type="submission" date="2012-03" db="EMBL/GenBank/DDBJ databases">
        <title>Whole Genome Assembly of Papio anubis.</title>
        <authorList>
            <person name="Liu Y.L."/>
            <person name="Abraham K.A."/>
            <person name="Akbar H.A."/>
            <person name="Ali S.A."/>
            <person name="Anosike U.A."/>
            <person name="Aqrawi P.A."/>
            <person name="Arias F.A."/>
            <person name="Attaway T.A."/>
            <person name="Awwad R.A."/>
            <person name="Babu C.B."/>
            <person name="Bandaranaike D.B."/>
            <person name="Battles P.B."/>
            <person name="Bell A.B."/>
            <person name="Beltran B.B."/>
            <person name="Berhane-Mersha D.B."/>
            <person name="Bess C.B."/>
            <person name="Bickham C.B."/>
            <person name="Bolden T.B."/>
            <person name="Carter K.C."/>
            <person name="Chau D.C."/>
            <person name="Chavez A.C."/>
            <person name="Clerc-Blankenburg K.C."/>
            <person name="Coyle M.C."/>
            <person name="Dao M.D."/>
            <person name="Davila M.L.D."/>
            <person name="Davy-Carroll L.D."/>
            <person name="Denson S.D."/>
            <person name="Dinh H.D."/>
            <person name="Fernandez S.F."/>
            <person name="Fernando P.F."/>
            <person name="Forbes L.F."/>
            <person name="Francis C.F."/>
            <person name="Francisco L.F."/>
            <person name="Fu Q.F."/>
            <person name="Garcia-Iii R.G."/>
            <person name="Garrett T.G."/>
            <person name="Gross S.G."/>
            <person name="Gubbala S.G."/>
            <person name="Hirani K.H."/>
            <person name="Hogues M.H."/>
            <person name="Hollins B.H."/>
            <person name="Jackson L.J."/>
            <person name="Javaid M.J."/>
            <person name="Jhangiani S.J."/>
            <person name="Johnson A.J."/>
            <person name="Johnson B.J."/>
            <person name="Jones J.J."/>
            <person name="Joshi V.J."/>
            <person name="Kalu J.K."/>
            <person name="Khan N.K."/>
            <person name="Korchina V.K."/>
            <person name="Kovar C.K."/>
            <person name="Lago L.L."/>
            <person name="Lara F.L."/>
            <person name="Le T.-K.L."/>
            <person name="Lee S.L."/>
            <person name="Legall-Iii F.L."/>
            <person name="Lemon S.L."/>
            <person name="Liu J.L."/>
            <person name="Liu Y.-S.L."/>
            <person name="Liyanage D.L."/>
            <person name="Lopez J.L."/>
            <person name="Lorensuhewa L.L."/>
            <person name="Mata R.M."/>
            <person name="Mathew T.M."/>
            <person name="Mercado C.M."/>
            <person name="Mercado I.M."/>
            <person name="Morales K.M."/>
            <person name="Morgan M.M."/>
            <person name="Munidasa M.M."/>
            <person name="Ngo D.N."/>
            <person name="Nguyen L.N."/>
            <person name="Nguyen T.N."/>
            <person name="Nguyen N.N."/>
            <person name="Obregon M.O."/>
            <person name="Okwuonu G.O."/>
            <person name="Ongeri F.O."/>
            <person name="Onwere C.O."/>
            <person name="Osifeso I.O."/>
            <person name="Parra A.P."/>
            <person name="Patil S.P."/>
            <person name="Perez A.P."/>
            <person name="Perez Y.P."/>
            <person name="Pham C.P."/>
            <person name="Pu L.-L.P."/>
            <person name="Puazo M.P."/>
            <person name="Quiroz J.Q."/>
            <person name="Rouhana J.R."/>
            <person name="Ruiz M.R."/>
            <person name="Ruiz S.-J.R."/>
            <person name="Saada N.S."/>
            <person name="Santibanez J.S."/>
            <person name="Scheel M.S."/>
            <person name="Schneider B.S."/>
            <person name="Simmons D.S."/>
            <person name="Sisson I.S."/>
            <person name="Tang L.-Y.T."/>
            <person name="Thornton R.T."/>
            <person name="Tisius J.T."/>
            <person name="Toledanes G.T."/>
            <person name="Trejos Z.T."/>
            <person name="Usmani K.U."/>
            <person name="Varghese R.V."/>
            <person name="Vattathil S.V."/>
            <person name="Vee V.V."/>
            <person name="Walker D.W."/>
            <person name="Weissenberger G.W."/>
            <person name="White C.W."/>
            <person name="Williams A.W."/>
            <person name="Woodworth J.W."/>
            <person name="Wright R.W."/>
            <person name="Zhu Y.Z."/>
            <person name="Han Y.H."/>
            <person name="Newsham I.N."/>
            <person name="Nazareth L.N."/>
            <person name="Worley K.W."/>
            <person name="Muzny D.M."/>
            <person name="Rogers J.R."/>
            <person name="Gibbs R.G."/>
        </authorList>
    </citation>
    <scope>NUCLEOTIDE SEQUENCE [LARGE SCALE GENOMIC DNA]</scope>
</reference>
<dbReference type="Proteomes" id="UP000028761">
    <property type="component" value="Chromosome 17"/>
</dbReference>
<proteinExistence type="predicted"/>
<sequence>MAPPGSSRIQGFSTAVPQLSEAGLWQYKEATGTSALDAAMAISDVGLPGEVPWKKMSAEELENQYCPSQWVVRLGAEEALRTYSQIGIEDYLENDLPVVLTTPGAWSKCTPPWEASPKSFRS</sequence>
<protein>
    <submittedName>
        <fullName evidence="1">Arylformamidase</fullName>
    </submittedName>
</protein>
<accession>A0A2I3LSG9</accession>
<dbReference type="AlphaFoldDB" id="A0A2I3LSG9"/>
<keyword evidence="2" id="KW-1185">Reference proteome</keyword>
<reference evidence="1" key="3">
    <citation type="submission" date="2025-09" db="UniProtKB">
        <authorList>
            <consortium name="Ensembl"/>
        </authorList>
    </citation>
    <scope>IDENTIFICATION</scope>
</reference>
<dbReference type="GeneTree" id="ENSGT00390000011093"/>
<reference evidence="1" key="2">
    <citation type="submission" date="2025-08" db="UniProtKB">
        <authorList>
            <consortium name="Ensembl"/>
        </authorList>
    </citation>
    <scope>IDENTIFICATION</scope>
</reference>